<protein>
    <recommendedName>
        <fullName evidence="2">(5-formylfuran-3-yl)methyl phosphate synthase</fullName>
        <ecNumber evidence="2">4.2.3.153</ecNumber>
    </recommendedName>
    <alternativeName>
        <fullName evidence="5">4-(hydroxymethyl)-2-furancarboxaldehyde-phosphate synthase</fullName>
    </alternativeName>
</protein>
<dbReference type="InterPro" id="IPR007565">
    <property type="entry name" value="4HFCP_synth"/>
</dbReference>
<evidence type="ECO:0000256" key="2">
    <source>
        <dbReference type="ARBA" id="ARBA00012553"/>
    </source>
</evidence>
<comment type="catalytic activity">
    <reaction evidence="6">
        <text>2 D-glyceraldehyde 3-phosphate = 4-(hydroxymethyl)-2-furancarboxaldehyde phosphate + phosphate + 2 H2O</text>
        <dbReference type="Rhea" id="RHEA:43536"/>
        <dbReference type="ChEBI" id="CHEBI:15377"/>
        <dbReference type="ChEBI" id="CHEBI:43474"/>
        <dbReference type="ChEBI" id="CHEBI:59776"/>
        <dbReference type="ChEBI" id="CHEBI:83407"/>
        <dbReference type="EC" id="4.2.3.153"/>
    </reaction>
</comment>
<evidence type="ECO:0000256" key="6">
    <source>
        <dbReference type="ARBA" id="ARBA00047628"/>
    </source>
</evidence>
<dbReference type="RefSeq" id="WP_058491430.1">
    <property type="nucleotide sequence ID" value="NZ_LOCK01000028.1"/>
</dbReference>
<dbReference type="OrthoDB" id="2111523at2"/>
<organism evidence="8 9">
    <name type="scientific">Desulfitobacterium hafniense</name>
    <name type="common">Desulfitobacterium frappieri</name>
    <dbReference type="NCBI Taxonomy" id="49338"/>
    <lineage>
        <taxon>Bacteria</taxon>
        <taxon>Bacillati</taxon>
        <taxon>Bacillota</taxon>
        <taxon>Clostridia</taxon>
        <taxon>Eubacteriales</taxon>
        <taxon>Desulfitobacteriaceae</taxon>
        <taxon>Desulfitobacterium</taxon>
    </lineage>
</organism>
<gene>
    <name evidence="8" type="ORF">AT727_05905</name>
</gene>
<evidence type="ECO:0000256" key="1">
    <source>
        <dbReference type="ARBA" id="ARBA00003810"/>
    </source>
</evidence>
<evidence type="ECO:0000313" key="8">
    <source>
        <dbReference type="EMBL" id="KTE91130.1"/>
    </source>
</evidence>
<name>A0A0W1JGR7_DESHA</name>
<comment type="caution">
    <text evidence="8">The sequence shown here is derived from an EMBL/GenBank/DDBJ whole genome shotgun (WGS) entry which is preliminary data.</text>
</comment>
<dbReference type="AlphaFoldDB" id="A0A0W1JGR7"/>
<dbReference type="Pfam" id="PF04476">
    <property type="entry name" value="4HFCP_synth"/>
    <property type="match status" value="1"/>
</dbReference>
<dbReference type="GO" id="GO:0016829">
    <property type="term" value="F:lyase activity"/>
    <property type="evidence" value="ECO:0007669"/>
    <property type="project" value="UniProtKB-KW"/>
</dbReference>
<evidence type="ECO:0000256" key="5">
    <source>
        <dbReference type="ARBA" id="ARBA00032523"/>
    </source>
</evidence>
<sequence>MTKLMVSVRSKEEVHSALQGGADLIDIKNPWEGALGAPHPRTVAEICAVLKKQKPFSIALGEFPQKAGAAGLAALGGACFAPDYLKIAFQASSTLAEIRETLQAIRESLDYVPNPAPISLVAVAYADTLPAAGWDLADFSAASRQGGADGCLVDTMAKQGKTLLDYLPGEMIGQFSEECRRNGLFCGLAGSLLYADLVELSRYRADLVGVRTAVCSGADRLRGTVSAAKVRELKELLARGQESA</sequence>
<comment type="function">
    <text evidence="1">Catalyzes the formation of 4-(hydroxymethyl)-2-furancarboxaldehyde phosphate (4-HFC-P) from two molecules of glyceraldehyde-3-P (GA-3-P).</text>
</comment>
<evidence type="ECO:0000313" key="9">
    <source>
        <dbReference type="Proteomes" id="UP000054623"/>
    </source>
</evidence>
<keyword evidence="3" id="KW-0456">Lyase</keyword>
<feature type="active site" description="Schiff-base intermediate with substrate" evidence="7">
    <location>
        <position position="28"/>
    </location>
</feature>
<keyword evidence="4" id="KW-0704">Schiff base</keyword>
<dbReference type="Proteomes" id="UP000054623">
    <property type="component" value="Unassembled WGS sequence"/>
</dbReference>
<reference evidence="8 9" key="1">
    <citation type="submission" date="2015-12" db="EMBL/GenBank/DDBJ databases">
        <title>Draft Genome Sequence of Desulfitobacterium hafniense Strain DH, a Sulfate-reducing Bacterium Isolated from Paddy Soils.</title>
        <authorList>
            <person name="Bao P."/>
            <person name="Zhang X."/>
            <person name="Li G."/>
        </authorList>
    </citation>
    <scope>NUCLEOTIDE SEQUENCE [LARGE SCALE GENOMIC DNA]</scope>
    <source>
        <strain evidence="8 9">DH</strain>
    </source>
</reference>
<evidence type="ECO:0000256" key="7">
    <source>
        <dbReference type="PIRSR" id="PIRSR015957-1"/>
    </source>
</evidence>
<evidence type="ECO:0000256" key="3">
    <source>
        <dbReference type="ARBA" id="ARBA00023239"/>
    </source>
</evidence>
<accession>A0A0W1JGR7</accession>
<dbReference type="PIRSF" id="PIRSF015957">
    <property type="entry name" value="UCP015957"/>
    <property type="match status" value="1"/>
</dbReference>
<dbReference type="EC" id="4.2.3.153" evidence="2"/>
<proteinExistence type="predicted"/>
<evidence type="ECO:0000256" key="4">
    <source>
        <dbReference type="ARBA" id="ARBA00023270"/>
    </source>
</evidence>
<dbReference type="EMBL" id="LOCK01000028">
    <property type="protein sequence ID" value="KTE91130.1"/>
    <property type="molecule type" value="Genomic_DNA"/>
</dbReference>
<feature type="active site" description="Proton acceptor" evidence="7">
    <location>
        <position position="86"/>
    </location>
</feature>